<feature type="domain" description="HAMP" evidence="6">
    <location>
        <begin position="199"/>
        <end position="255"/>
    </location>
</feature>
<evidence type="ECO:0000256" key="3">
    <source>
        <dbReference type="PROSITE-ProRule" id="PRU00284"/>
    </source>
</evidence>
<feature type="transmembrane region" description="Helical" evidence="4">
    <location>
        <begin position="13"/>
        <end position="34"/>
    </location>
</feature>
<proteinExistence type="inferred from homology"/>
<sequence length="562" mass="60385">MKEEHKVSFIHSISAKIMLLTVLAVVMSVLIVAFRAEAGTKKVVGDVSADYILSMAEMGVEIVNNLPQEADAGAYENALADISMEGIDSSYAYLVDTDGTMLYHPTAEKIGQPVENAVVLGVVAELAKGQVPVNETVTYDFKGVTKYAAYAITANRQIVVVTADEDEIMEPLNQIISKIMLLSLGILVAAIVLAYVVSQFICRPIQQITTIIGDTAQLDFRSNPNGAKLRSRRDETGEMANAVHVMRRNLRSMIGDIDTASNQITQNVDGLQEITTTVDHMCSDNSATSQQLAAGMEETAATTVTINENIEVIKNGADDINSMATEGARTSEEIMMRANDLRTKTVEASAKTMTMYNNVKTKAQEAIEGSKAVDKINELTGTIMEISSQTGLLALNASIEAARAGEAGRGFAVVATEIGSLADQTSKAIKDIGTIVDAVNAAVSNMAECLEETTGFLENTVLTEYKEFEQVSEQYQEDADTFKTSMNDVSDAMAGLANSIDAIAQALSGINSTVGESSIGVSDIAEKTSDMVEKTGTTHDMVEECYTYVEKLREIVSQFVLQ</sequence>
<evidence type="ECO:0000313" key="7">
    <source>
        <dbReference type="EMBL" id="RGS41315.1"/>
    </source>
</evidence>
<keyword evidence="4" id="KW-0812">Transmembrane</keyword>
<evidence type="ECO:0000256" key="2">
    <source>
        <dbReference type="ARBA" id="ARBA00029447"/>
    </source>
</evidence>
<dbReference type="InterPro" id="IPR004089">
    <property type="entry name" value="MCPsignal_dom"/>
</dbReference>
<dbReference type="EMBL" id="QRVL01000003">
    <property type="protein sequence ID" value="RGS41315.1"/>
    <property type="molecule type" value="Genomic_DNA"/>
</dbReference>
<dbReference type="RefSeq" id="WP_118097068.1">
    <property type="nucleotide sequence ID" value="NZ_QRVL01000003.1"/>
</dbReference>
<protein>
    <submittedName>
        <fullName evidence="7">Methyl-accepting chemotaxis protein</fullName>
    </submittedName>
</protein>
<evidence type="ECO:0000256" key="4">
    <source>
        <dbReference type="SAM" id="Phobius"/>
    </source>
</evidence>
<dbReference type="CDD" id="cd12912">
    <property type="entry name" value="PDC2_MCP_like"/>
    <property type="match status" value="1"/>
</dbReference>
<name>A0A395VDB7_9FIRM</name>
<reference evidence="7 8" key="1">
    <citation type="submission" date="2018-08" db="EMBL/GenBank/DDBJ databases">
        <title>A genome reference for cultivated species of the human gut microbiota.</title>
        <authorList>
            <person name="Zou Y."/>
            <person name="Xue W."/>
            <person name="Luo G."/>
        </authorList>
    </citation>
    <scope>NUCLEOTIDE SEQUENCE [LARGE SCALE GENOMIC DNA]</scope>
    <source>
        <strain evidence="7 8">AF22-12AC</strain>
    </source>
</reference>
<dbReference type="SUPFAM" id="SSF103190">
    <property type="entry name" value="Sensory domain-like"/>
    <property type="match status" value="1"/>
</dbReference>
<dbReference type="Pfam" id="PF00015">
    <property type="entry name" value="MCPsignal"/>
    <property type="match status" value="1"/>
</dbReference>
<feature type="transmembrane region" description="Helical" evidence="4">
    <location>
        <begin position="179"/>
        <end position="197"/>
    </location>
</feature>
<dbReference type="GO" id="GO:0007165">
    <property type="term" value="P:signal transduction"/>
    <property type="evidence" value="ECO:0007669"/>
    <property type="project" value="UniProtKB-KW"/>
</dbReference>
<dbReference type="Proteomes" id="UP000266172">
    <property type="component" value="Unassembled WGS sequence"/>
</dbReference>
<evidence type="ECO:0000313" key="8">
    <source>
        <dbReference type="Proteomes" id="UP000266172"/>
    </source>
</evidence>
<accession>A0A395VDB7</accession>
<comment type="similarity">
    <text evidence="2">Belongs to the methyl-accepting chemotaxis (MCP) protein family.</text>
</comment>
<dbReference type="GO" id="GO:0016020">
    <property type="term" value="C:membrane"/>
    <property type="evidence" value="ECO:0007669"/>
    <property type="project" value="InterPro"/>
</dbReference>
<dbReference type="SUPFAM" id="SSF58104">
    <property type="entry name" value="Methyl-accepting chemotaxis protein (MCP) signaling domain"/>
    <property type="match status" value="1"/>
</dbReference>
<feature type="domain" description="Methyl-accepting transducer" evidence="5">
    <location>
        <begin position="260"/>
        <end position="525"/>
    </location>
</feature>
<keyword evidence="1 3" id="KW-0807">Transducer</keyword>
<dbReference type="AlphaFoldDB" id="A0A395VDB7"/>
<dbReference type="Gene3D" id="1.10.287.950">
    <property type="entry name" value="Methyl-accepting chemotaxis protein"/>
    <property type="match status" value="1"/>
</dbReference>
<dbReference type="InterPro" id="IPR029151">
    <property type="entry name" value="Sensor-like_sf"/>
</dbReference>
<dbReference type="InterPro" id="IPR003660">
    <property type="entry name" value="HAMP_dom"/>
</dbReference>
<dbReference type="PANTHER" id="PTHR32089">
    <property type="entry name" value="METHYL-ACCEPTING CHEMOTAXIS PROTEIN MCPB"/>
    <property type="match status" value="1"/>
</dbReference>
<keyword evidence="4" id="KW-1133">Transmembrane helix</keyword>
<dbReference type="PANTHER" id="PTHR32089:SF112">
    <property type="entry name" value="LYSOZYME-LIKE PROTEIN-RELATED"/>
    <property type="match status" value="1"/>
</dbReference>
<organism evidence="7 8">
    <name type="scientific">Roseburia hominis</name>
    <dbReference type="NCBI Taxonomy" id="301301"/>
    <lineage>
        <taxon>Bacteria</taxon>
        <taxon>Bacillati</taxon>
        <taxon>Bacillota</taxon>
        <taxon>Clostridia</taxon>
        <taxon>Lachnospirales</taxon>
        <taxon>Lachnospiraceae</taxon>
        <taxon>Roseburia</taxon>
    </lineage>
</organism>
<evidence type="ECO:0000259" key="5">
    <source>
        <dbReference type="PROSITE" id="PS50111"/>
    </source>
</evidence>
<evidence type="ECO:0000256" key="1">
    <source>
        <dbReference type="ARBA" id="ARBA00023224"/>
    </source>
</evidence>
<evidence type="ECO:0000259" key="6">
    <source>
        <dbReference type="PROSITE" id="PS50885"/>
    </source>
</evidence>
<dbReference type="PROSITE" id="PS50111">
    <property type="entry name" value="CHEMOTAXIS_TRANSDUC_2"/>
    <property type="match status" value="1"/>
</dbReference>
<keyword evidence="4" id="KW-0472">Membrane</keyword>
<dbReference type="PROSITE" id="PS50885">
    <property type="entry name" value="HAMP"/>
    <property type="match status" value="1"/>
</dbReference>
<dbReference type="SMART" id="SM00283">
    <property type="entry name" value="MA"/>
    <property type="match status" value="1"/>
</dbReference>
<gene>
    <name evidence="7" type="ORF">DWX93_06595</name>
</gene>
<comment type="caution">
    <text evidence="7">The sequence shown here is derived from an EMBL/GenBank/DDBJ whole genome shotgun (WGS) entry which is preliminary data.</text>
</comment>
<dbReference type="Gene3D" id="3.30.450.20">
    <property type="entry name" value="PAS domain"/>
    <property type="match status" value="1"/>
</dbReference>